<evidence type="ECO:0000313" key="5">
    <source>
        <dbReference type="EMBL" id="TPW75609.1"/>
    </source>
</evidence>
<keyword evidence="3" id="KW-0804">Transcription</keyword>
<dbReference type="InterPro" id="IPR018356">
    <property type="entry name" value="Tscrpt_reg_HTH_DeoR_CS"/>
</dbReference>
<dbReference type="AlphaFoldDB" id="A0A506Y586"/>
<dbReference type="PROSITE" id="PS51000">
    <property type="entry name" value="HTH_DEOR_2"/>
    <property type="match status" value="1"/>
</dbReference>
<dbReference type="PROSITE" id="PS00894">
    <property type="entry name" value="HTH_DEOR_1"/>
    <property type="match status" value="1"/>
</dbReference>
<dbReference type="SUPFAM" id="SSF100950">
    <property type="entry name" value="NagB/RpiA/CoA transferase-like"/>
    <property type="match status" value="1"/>
</dbReference>
<dbReference type="PANTHER" id="PTHR30363:SF44">
    <property type="entry name" value="AGA OPERON TRANSCRIPTIONAL REPRESSOR-RELATED"/>
    <property type="match status" value="1"/>
</dbReference>
<comment type="caution">
    <text evidence="5">The sequence shown here is derived from an EMBL/GenBank/DDBJ whole genome shotgun (WGS) entry which is preliminary data.</text>
</comment>
<dbReference type="Pfam" id="PF00455">
    <property type="entry name" value="DeoRC"/>
    <property type="match status" value="1"/>
</dbReference>
<dbReference type="PRINTS" id="PR00037">
    <property type="entry name" value="HTHLACR"/>
</dbReference>
<dbReference type="InterPro" id="IPR014036">
    <property type="entry name" value="DeoR-like_C"/>
</dbReference>
<accession>A0A506Y586</accession>
<dbReference type="InterPro" id="IPR037171">
    <property type="entry name" value="NagB/RpiA_transferase-like"/>
</dbReference>
<dbReference type="GO" id="GO:0003700">
    <property type="term" value="F:DNA-binding transcription factor activity"/>
    <property type="evidence" value="ECO:0007669"/>
    <property type="project" value="InterPro"/>
</dbReference>
<dbReference type="Proteomes" id="UP000316252">
    <property type="component" value="Unassembled WGS sequence"/>
</dbReference>
<keyword evidence="2" id="KW-0238">DNA-binding</keyword>
<protein>
    <submittedName>
        <fullName evidence="5">DeoR/GlpR transcriptional regulator</fullName>
    </submittedName>
</protein>
<name>A0A506Y586_9MICO</name>
<dbReference type="PANTHER" id="PTHR30363">
    <property type="entry name" value="HTH-TYPE TRANSCRIPTIONAL REGULATOR SRLR-RELATED"/>
    <property type="match status" value="1"/>
</dbReference>
<evidence type="ECO:0000256" key="1">
    <source>
        <dbReference type="ARBA" id="ARBA00023015"/>
    </source>
</evidence>
<keyword evidence="1" id="KW-0805">Transcription regulation</keyword>
<dbReference type="EMBL" id="VHQG01000002">
    <property type="protein sequence ID" value="TPW75609.1"/>
    <property type="molecule type" value="Genomic_DNA"/>
</dbReference>
<sequence length="258" mass="26587">MYADSVIAAQRRQLILETVHRDGAVSIRALAELLDTSAVTIRRDLDYLDSIGRLTRSHGGAVSGQPLRESPWSEKVGQAAEAKAAIGRAAAELVGEGDVVVIGPGTTTAELARALAGRAGLTVFTNSLLVADILVDSPGNEVVVTGGTLRAGIRALVGDGTTRMLRGLHADFTFLSGNGIDPEFGVSTPNLTVAESDRAMAAAGHQVVALLDHTKFGERAAIQTLAPSSIDRLITDHASPLEATAALSAAGIAVTVVP</sequence>
<proteinExistence type="predicted"/>
<evidence type="ECO:0000256" key="2">
    <source>
        <dbReference type="ARBA" id="ARBA00023125"/>
    </source>
</evidence>
<dbReference type="SMART" id="SM01134">
    <property type="entry name" value="DeoRC"/>
    <property type="match status" value="1"/>
</dbReference>
<gene>
    <name evidence="5" type="ORF">FJ657_06920</name>
</gene>
<dbReference type="Gene3D" id="3.40.50.1360">
    <property type="match status" value="1"/>
</dbReference>
<dbReference type="InterPro" id="IPR036390">
    <property type="entry name" value="WH_DNA-bd_sf"/>
</dbReference>
<organism evidence="5 6">
    <name type="scientific">Schumannella soli</name>
    <dbReference type="NCBI Taxonomy" id="2590779"/>
    <lineage>
        <taxon>Bacteria</taxon>
        <taxon>Bacillati</taxon>
        <taxon>Actinomycetota</taxon>
        <taxon>Actinomycetes</taxon>
        <taxon>Micrococcales</taxon>
        <taxon>Microbacteriaceae</taxon>
        <taxon>Schumannella</taxon>
    </lineage>
</organism>
<evidence type="ECO:0000259" key="4">
    <source>
        <dbReference type="PROSITE" id="PS51000"/>
    </source>
</evidence>
<evidence type="ECO:0000313" key="6">
    <source>
        <dbReference type="Proteomes" id="UP000316252"/>
    </source>
</evidence>
<reference evidence="5 6" key="1">
    <citation type="submission" date="2019-06" db="EMBL/GenBank/DDBJ databases">
        <authorList>
            <person name="Li F."/>
        </authorList>
    </citation>
    <scope>NUCLEOTIDE SEQUENCE [LARGE SCALE GENOMIC DNA]</scope>
    <source>
        <strain evidence="5 6">10F1D-1</strain>
    </source>
</reference>
<feature type="domain" description="HTH deoR-type" evidence="4">
    <location>
        <begin position="8"/>
        <end position="63"/>
    </location>
</feature>
<dbReference type="Pfam" id="PF08220">
    <property type="entry name" value="HTH_DeoR"/>
    <property type="match status" value="1"/>
</dbReference>
<dbReference type="OrthoDB" id="7688673at2"/>
<keyword evidence="6" id="KW-1185">Reference proteome</keyword>
<dbReference type="SUPFAM" id="SSF46785">
    <property type="entry name" value="Winged helix' DNA-binding domain"/>
    <property type="match status" value="1"/>
</dbReference>
<dbReference type="GO" id="GO:0003677">
    <property type="term" value="F:DNA binding"/>
    <property type="evidence" value="ECO:0007669"/>
    <property type="project" value="UniProtKB-KW"/>
</dbReference>
<dbReference type="InterPro" id="IPR050313">
    <property type="entry name" value="Carb_Metab_HTH_regulators"/>
</dbReference>
<dbReference type="SMART" id="SM00420">
    <property type="entry name" value="HTH_DEOR"/>
    <property type="match status" value="1"/>
</dbReference>
<evidence type="ECO:0000256" key="3">
    <source>
        <dbReference type="ARBA" id="ARBA00023163"/>
    </source>
</evidence>
<dbReference type="InterPro" id="IPR001034">
    <property type="entry name" value="DeoR_HTH"/>
</dbReference>